<dbReference type="Gramene" id="Bo9g156090.1">
    <property type="protein sequence ID" value="Bo9g156090.1"/>
    <property type="gene ID" value="Bo9g156090"/>
</dbReference>
<evidence type="ECO:0000259" key="2">
    <source>
        <dbReference type="Pfam" id="PF25598"/>
    </source>
</evidence>
<dbReference type="Gene3D" id="1.25.10.10">
    <property type="entry name" value="Leucine-rich Repeat Variant"/>
    <property type="match status" value="1"/>
</dbReference>
<dbReference type="PANTHER" id="PTHR23315:SF357">
    <property type="entry name" value="RING-TYPE E3 UBIQUITIN TRANSFERASE"/>
    <property type="match status" value="1"/>
</dbReference>
<reference evidence="3" key="2">
    <citation type="submission" date="2015-03" db="UniProtKB">
        <authorList>
            <consortium name="EnsemblPlants"/>
        </authorList>
    </citation>
    <scope>IDENTIFICATION</scope>
</reference>
<dbReference type="PANTHER" id="PTHR23315">
    <property type="entry name" value="U BOX DOMAIN-CONTAINING"/>
    <property type="match status" value="1"/>
</dbReference>
<evidence type="ECO:0000313" key="4">
    <source>
        <dbReference type="Proteomes" id="UP000032141"/>
    </source>
</evidence>
<accession>A0A0D3EEF4</accession>
<dbReference type="InterPro" id="IPR011989">
    <property type="entry name" value="ARM-like"/>
</dbReference>
<dbReference type="eggNOG" id="KOG0167">
    <property type="taxonomic scope" value="Eukaryota"/>
</dbReference>
<dbReference type="Proteomes" id="UP000032141">
    <property type="component" value="Chromosome C9"/>
</dbReference>
<reference evidence="3 4" key="1">
    <citation type="journal article" date="2014" name="Genome Biol.">
        <title>Transcriptome and methylome profiling reveals relics of genome dominance in the mesopolyploid Brassica oleracea.</title>
        <authorList>
            <person name="Parkin I.A."/>
            <person name="Koh C."/>
            <person name="Tang H."/>
            <person name="Robinson S.J."/>
            <person name="Kagale S."/>
            <person name="Clarke W.E."/>
            <person name="Town C.D."/>
            <person name="Nixon J."/>
            <person name="Krishnakumar V."/>
            <person name="Bidwell S.L."/>
            <person name="Denoeud F."/>
            <person name="Belcram H."/>
            <person name="Links M.G."/>
            <person name="Just J."/>
            <person name="Clarke C."/>
            <person name="Bender T."/>
            <person name="Huebert T."/>
            <person name="Mason A.S."/>
            <person name="Pires J.C."/>
            <person name="Barker G."/>
            <person name="Moore J."/>
            <person name="Walley P.G."/>
            <person name="Manoli S."/>
            <person name="Batley J."/>
            <person name="Edwards D."/>
            <person name="Nelson M.N."/>
            <person name="Wang X."/>
            <person name="Paterson A.H."/>
            <person name="King G."/>
            <person name="Bancroft I."/>
            <person name="Chalhoub B."/>
            <person name="Sharpe A.G."/>
        </authorList>
    </citation>
    <scope>NUCLEOTIDE SEQUENCE</scope>
    <source>
        <strain evidence="3 4">cv. TO1000</strain>
    </source>
</reference>
<dbReference type="SUPFAM" id="SSF48371">
    <property type="entry name" value="ARM repeat"/>
    <property type="match status" value="1"/>
</dbReference>
<dbReference type="InterPro" id="IPR058678">
    <property type="entry name" value="ARM_PUB"/>
</dbReference>
<sequence length="238" mass="26543">MEPIRVLCSQTERFNNVRAFFVAEIPDSITRLLIPLSSLGEEVDSNLELQEKIVTTLVNISYIEESRTVMAQNPLVIPQLTKSLKQGTDDTRRISALTLGSLSLVDSNKIIIGNSETLRAMIDVIKEGDLSATKEAYYALYQLDYVLENREKAVSEGVIPALTNMIKSGNNKNLMLSVLTTLSFHNGVLEEKDDIGFIDDLFRILRNPSSSRTCEVALAMVARVCCLRSTGDRNREKL</sequence>
<evidence type="ECO:0000313" key="3">
    <source>
        <dbReference type="EnsemblPlants" id="Bo9g156090.1"/>
    </source>
</evidence>
<feature type="domain" description="U-box" evidence="2">
    <location>
        <begin position="42"/>
        <end position="226"/>
    </location>
</feature>
<keyword evidence="1" id="KW-0833">Ubl conjugation pathway</keyword>
<dbReference type="EnsemblPlants" id="Bo9g156090.1">
    <property type="protein sequence ID" value="Bo9g156090.1"/>
    <property type="gene ID" value="Bo9g156090"/>
</dbReference>
<evidence type="ECO:0000256" key="1">
    <source>
        <dbReference type="ARBA" id="ARBA00022786"/>
    </source>
</evidence>
<dbReference type="HOGENOM" id="CLU_1167279_0_0_1"/>
<name>A0A0D3EEF4_BRAOL</name>
<proteinExistence type="predicted"/>
<organism evidence="3 4">
    <name type="scientific">Brassica oleracea var. oleracea</name>
    <dbReference type="NCBI Taxonomy" id="109376"/>
    <lineage>
        <taxon>Eukaryota</taxon>
        <taxon>Viridiplantae</taxon>
        <taxon>Streptophyta</taxon>
        <taxon>Embryophyta</taxon>
        <taxon>Tracheophyta</taxon>
        <taxon>Spermatophyta</taxon>
        <taxon>Magnoliopsida</taxon>
        <taxon>eudicotyledons</taxon>
        <taxon>Gunneridae</taxon>
        <taxon>Pentapetalae</taxon>
        <taxon>rosids</taxon>
        <taxon>malvids</taxon>
        <taxon>Brassicales</taxon>
        <taxon>Brassicaceae</taxon>
        <taxon>Brassiceae</taxon>
        <taxon>Brassica</taxon>
    </lineage>
</organism>
<dbReference type="AlphaFoldDB" id="A0A0D3EEF4"/>
<protein>
    <recommendedName>
        <fullName evidence="2">U-box domain-containing protein</fullName>
    </recommendedName>
</protein>
<keyword evidence="4" id="KW-1185">Reference proteome</keyword>
<dbReference type="InterPro" id="IPR016024">
    <property type="entry name" value="ARM-type_fold"/>
</dbReference>
<dbReference type="OMA" id="ACDAIPP"/>
<dbReference type="Pfam" id="PF25598">
    <property type="entry name" value="ARM_PUB"/>
    <property type="match status" value="1"/>
</dbReference>